<keyword evidence="3" id="KW-1185">Reference proteome</keyword>
<dbReference type="InterPro" id="IPR012337">
    <property type="entry name" value="RNaseH-like_sf"/>
</dbReference>
<sequence length="672" mass="74746">MSSNGDTPRFGIGARLELAGQLCSIVTIAAAATPPVVTVRTDDGEYLDIPLLQAIGMFQAFHQADRPRLAEPGDVLDDLPDRARSLALERAHHVREALYGDPSGTWRAGSDPRFDPTVTTRKERIAQKVGDLAQTPGYSRSSFYRMIGKFESGGVRSLAPHQPEGPRHDNPLIGLQDDSYQVILRVLTDLQRHGSTVHLQARINRIRRELDSHGIDDPRLTPYTLEMAVRFVSQEIGLTGTAKSRRSQGARAQRGYRRPPPSMPGERIEIDATQANIEVYCPHTGRRFRPWLSVAVCVVTRLMSIRLSPDKPSGRDTRLLLFDLMSPLVLPERSRPHSLTLGVPDVVAFNPALNIGTVVMDHGGEYENLRVIDALARCGATIEFARTRRGMDKPFVESANRTLDIMQQDLAGYVGRGAQHRGDGVTPELTLAGLQSIFQEWATTYYPYRPHSGLPSPTTPGRYLTPAQRYEQALVCGGDLHVAPHPDDVFAFLDSVVLTIASDGVHVGNFRYDAPILNTIRHGTLSPLSRPGRERRFYFDPYDRARLFFRDNHDGRWHVLHAIHDDGSTFPPFSELVADDLTRFLGRSRLTRGERASAGTAFRRFAEHEARTETVRWSRDRARVEASVNDPASTPGSIETTNVDPPSPPPVNVDTFATWDTGTANDDTEDLW</sequence>
<dbReference type="EMBL" id="BAABKQ010000001">
    <property type="protein sequence ID" value="GAA4824221.1"/>
    <property type="molecule type" value="Genomic_DNA"/>
</dbReference>
<organism evidence="2 3">
    <name type="scientific">Tomitella cavernea</name>
    <dbReference type="NCBI Taxonomy" id="1387982"/>
    <lineage>
        <taxon>Bacteria</taxon>
        <taxon>Bacillati</taxon>
        <taxon>Actinomycetota</taxon>
        <taxon>Actinomycetes</taxon>
        <taxon>Mycobacteriales</taxon>
        <taxon>Tomitella</taxon>
    </lineage>
</organism>
<name>A0ABP9D7D7_9ACTN</name>
<protein>
    <submittedName>
        <fullName evidence="2">Helix-turn-helix domain-containing protein</fullName>
    </submittedName>
</protein>
<gene>
    <name evidence="2" type="ORF">GCM10023353_36550</name>
</gene>
<accession>A0ABP9D7D7</accession>
<dbReference type="SUPFAM" id="SSF53098">
    <property type="entry name" value="Ribonuclease H-like"/>
    <property type="match status" value="1"/>
</dbReference>
<dbReference type="InterPro" id="IPR036397">
    <property type="entry name" value="RNaseH_sf"/>
</dbReference>
<comment type="caution">
    <text evidence="2">The sequence shown here is derived from an EMBL/GenBank/DDBJ whole genome shotgun (WGS) entry which is preliminary data.</text>
</comment>
<feature type="region of interest" description="Disordered" evidence="1">
    <location>
        <begin position="622"/>
        <end position="672"/>
    </location>
</feature>
<dbReference type="Gene3D" id="3.30.420.10">
    <property type="entry name" value="Ribonuclease H-like superfamily/Ribonuclease H"/>
    <property type="match status" value="1"/>
</dbReference>
<evidence type="ECO:0000313" key="2">
    <source>
        <dbReference type="EMBL" id="GAA4824221.1"/>
    </source>
</evidence>
<evidence type="ECO:0000313" key="3">
    <source>
        <dbReference type="Proteomes" id="UP001500839"/>
    </source>
</evidence>
<reference evidence="3" key="1">
    <citation type="journal article" date="2019" name="Int. J. Syst. Evol. Microbiol.">
        <title>The Global Catalogue of Microorganisms (GCM) 10K type strain sequencing project: providing services to taxonomists for standard genome sequencing and annotation.</title>
        <authorList>
            <consortium name="The Broad Institute Genomics Platform"/>
            <consortium name="The Broad Institute Genome Sequencing Center for Infectious Disease"/>
            <person name="Wu L."/>
            <person name="Ma J."/>
        </authorList>
    </citation>
    <scope>NUCLEOTIDE SEQUENCE [LARGE SCALE GENOMIC DNA]</scope>
    <source>
        <strain evidence="3">JCM 18542</strain>
    </source>
</reference>
<evidence type="ECO:0000256" key="1">
    <source>
        <dbReference type="SAM" id="MobiDB-lite"/>
    </source>
</evidence>
<feature type="region of interest" description="Disordered" evidence="1">
    <location>
        <begin position="240"/>
        <end position="266"/>
    </location>
</feature>
<feature type="compositionally biased region" description="Polar residues" evidence="1">
    <location>
        <begin position="630"/>
        <end position="639"/>
    </location>
</feature>
<dbReference type="Proteomes" id="UP001500839">
    <property type="component" value="Unassembled WGS sequence"/>
</dbReference>
<proteinExistence type="predicted"/>